<dbReference type="AlphaFoldDB" id="A0AA36ASZ5"/>
<evidence type="ECO:0000313" key="2">
    <source>
        <dbReference type="Proteomes" id="UP001162480"/>
    </source>
</evidence>
<dbReference type="Proteomes" id="UP001162480">
    <property type="component" value="Chromosome 4"/>
</dbReference>
<dbReference type="EMBL" id="OX597817">
    <property type="protein sequence ID" value="CAI9721728.1"/>
    <property type="molecule type" value="Genomic_DNA"/>
</dbReference>
<gene>
    <name evidence="1" type="ORF">OCTVUL_1B005478</name>
</gene>
<name>A0AA36ASZ5_OCTVU</name>
<reference evidence="1" key="1">
    <citation type="submission" date="2023-08" db="EMBL/GenBank/DDBJ databases">
        <authorList>
            <person name="Alioto T."/>
            <person name="Alioto T."/>
            <person name="Gomez Garrido J."/>
        </authorList>
    </citation>
    <scope>NUCLEOTIDE SEQUENCE</scope>
</reference>
<evidence type="ECO:0000313" key="1">
    <source>
        <dbReference type="EMBL" id="CAI9721728.1"/>
    </source>
</evidence>
<organism evidence="1 2">
    <name type="scientific">Octopus vulgaris</name>
    <name type="common">Common octopus</name>
    <dbReference type="NCBI Taxonomy" id="6645"/>
    <lineage>
        <taxon>Eukaryota</taxon>
        <taxon>Metazoa</taxon>
        <taxon>Spiralia</taxon>
        <taxon>Lophotrochozoa</taxon>
        <taxon>Mollusca</taxon>
        <taxon>Cephalopoda</taxon>
        <taxon>Coleoidea</taxon>
        <taxon>Octopodiformes</taxon>
        <taxon>Octopoda</taxon>
        <taxon>Incirrata</taxon>
        <taxon>Octopodidae</taxon>
        <taxon>Octopus</taxon>
    </lineage>
</organism>
<protein>
    <submittedName>
        <fullName evidence="1">Uncharacterized protein</fullName>
    </submittedName>
</protein>
<keyword evidence="2" id="KW-1185">Reference proteome</keyword>
<sequence>MILTAIFAKTRLALFMSDSKESLMVCPCKKLKLLKGEEMESCDSRDLPTNIRDINEGKCLKLELKLH</sequence>
<proteinExistence type="predicted"/>
<accession>A0AA36ASZ5</accession>